<protein>
    <submittedName>
        <fullName evidence="2">Uncharacterized protein</fullName>
    </submittedName>
</protein>
<feature type="region of interest" description="Disordered" evidence="1">
    <location>
        <begin position="157"/>
        <end position="176"/>
    </location>
</feature>
<evidence type="ECO:0000313" key="2">
    <source>
        <dbReference type="EMBL" id="MPM07570.1"/>
    </source>
</evidence>
<proteinExistence type="predicted"/>
<evidence type="ECO:0000256" key="1">
    <source>
        <dbReference type="SAM" id="MobiDB-lite"/>
    </source>
</evidence>
<name>A0A644WUL0_9ZZZZ</name>
<reference evidence="2" key="1">
    <citation type="submission" date="2019-08" db="EMBL/GenBank/DDBJ databases">
        <authorList>
            <person name="Kucharzyk K."/>
            <person name="Murdoch R.W."/>
            <person name="Higgins S."/>
            <person name="Loffler F."/>
        </authorList>
    </citation>
    <scope>NUCLEOTIDE SEQUENCE</scope>
</reference>
<organism evidence="2">
    <name type="scientific">bioreactor metagenome</name>
    <dbReference type="NCBI Taxonomy" id="1076179"/>
    <lineage>
        <taxon>unclassified sequences</taxon>
        <taxon>metagenomes</taxon>
        <taxon>ecological metagenomes</taxon>
    </lineage>
</organism>
<gene>
    <name evidence="2" type="ORF">SDC9_53876</name>
</gene>
<accession>A0A644WUL0</accession>
<dbReference type="AlphaFoldDB" id="A0A644WUL0"/>
<comment type="caution">
    <text evidence="2">The sequence shown here is derived from an EMBL/GenBank/DDBJ whole genome shotgun (WGS) entry which is preliminary data.</text>
</comment>
<sequence length="176" mass="19440">MIEFVRDDRVFGTQEGLKQATVCVETGRIQNGVIGSYEIGNLALQSFVQFLGAADKAHARQAKAPAVIAFLCRGNQFGIGIQAEIIICAHIQNMFSLCGIDKGALRRRNDAFILIGPCRTDFVQSVFKLRQSAFHSRFLPVKIYIFNSSSPKRPCRSSRCSLPQNPFQNRGNGSGE</sequence>
<feature type="compositionally biased region" description="Polar residues" evidence="1">
    <location>
        <begin position="162"/>
        <end position="176"/>
    </location>
</feature>
<dbReference type="EMBL" id="VSSQ01001350">
    <property type="protein sequence ID" value="MPM07570.1"/>
    <property type="molecule type" value="Genomic_DNA"/>
</dbReference>